<dbReference type="PANTHER" id="PTHR46753">
    <property type="entry name" value="FYVE AND COILED-COIL DOMAIN-CONTAINING PROTEIN 1"/>
    <property type="match status" value="1"/>
</dbReference>
<comment type="caution">
    <text evidence="3">The sequence shown here is derived from an EMBL/GenBank/DDBJ whole genome shotgun (WGS) entry which is preliminary data.</text>
</comment>
<feature type="coiled-coil region" evidence="1">
    <location>
        <begin position="195"/>
        <end position="229"/>
    </location>
</feature>
<dbReference type="Proteomes" id="UP000469452">
    <property type="component" value="Unassembled WGS sequence"/>
</dbReference>
<dbReference type="InterPro" id="IPR009038">
    <property type="entry name" value="GOLD_dom"/>
</dbReference>
<accession>A0A6A5AUU3</accession>
<reference evidence="3 4" key="1">
    <citation type="submission" date="2019-06" db="EMBL/GenBank/DDBJ databases">
        <title>Genomics analysis of Aphanomyces spp. identifies a new class of oomycete effector associated with host adaptation.</title>
        <authorList>
            <person name="Gaulin E."/>
        </authorList>
    </citation>
    <scope>NUCLEOTIDE SEQUENCE [LARGE SCALE GENOMIC DNA]</scope>
    <source>
        <strain evidence="3 4">E</strain>
    </source>
</reference>
<dbReference type="Gene3D" id="2.60.120.680">
    <property type="entry name" value="GOLD domain"/>
    <property type="match status" value="1"/>
</dbReference>
<dbReference type="PANTHER" id="PTHR46753:SF2">
    <property type="entry name" value="FYVE AND COILED-COIL DOMAIN-CONTAINING PROTEIN 1"/>
    <property type="match status" value="1"/>
</dbReference>
<keyword evidence="1" id="KW-0175">Coiled coil</keyword>
<dbReference type="GO" id="GO:0072383">
    <property type="term" value="P:plus-end-directed vesicle transport along microtubule"/>
    <property type="evidence" value="ECO:0007669"/>
    <property type="project" value="TreeGrafter"/>
</dbReference>
<feature type="domain" description="GOLD" evidence="2">
    <location>
        <begin position="50"/>
        <end position="154"/>
    </location>
</feature>
<dbReference type="VEuPathDB" id="FungiDB:H257_02813"/>
<organism evidence="3 4">
    <name type="scientific">Aphanomyces astaci</name>
    <name type="common">Crayfish plague agent</name>
    <dbReference type="NCBI Taxonomy" id="112090"/>
    <lineage>
        <taxon>Eukaryota</taxon>
        <taxon>Sar</taxon>
        <taxon>Stramenopiles</taxon>
        <taxon>Oomycota</taxon>
        <taxon>Saprolegniomycetes</taxon>
        <taxon>Saprolegniales</taxon>
        <taxon>Verrucalvaceae</taxon>
        <taxon>Aphanomyces</taxon>
    </lineage>
</organism>
<sequence>MTRRAKEQRQKRLELKRTVETAEEIERRQKWTLLLKQIDTPARPRTMSAPQMLTWHSSHAVVAAAGKFELPVRVEHAGSELSYTFNTKDMDINFSITFAGTTSEEYMVHPTRCASHESTIRGCHKVPGPGTVVLVWDNEYSWINSKELSYHVGLAQTSSPPTGVSGRSLLEGELRTRQAKHRVLNESYDNLRLQCTKRAAAIDAIERQLEELQQQLQQEADLHAMETTEADRVGREVDVVAAELAGFAILAHTVAGFVGAYTRVLPTGRLEAVVGLLLSTLNRAWHATLAPLLLRAKTT</sequence>
<dbReference type="PROSITE" id="PS50866">
    <property type="entry name" value="GOLD"/>
    <property type="match status" value="1"/>
</dbReference>
<gene>
    <name evidence="3" type="ORF">AaE_002340</name>
</gene>
<evidence type="ECO:0000259" key="2">
    <source>
        <dbReference type="PROSITE" id="PS50866"/>
    </source>
</evidence>
<dbReference type="EMBL" id="VJMI01004699">
    <property type="protein sequence ID" value="KAF0772173.1"/>
    <property type="molecule type" value="Genomic_DNA"/>
</dbReference>
<dbReference type="GO" id="GO:0005776">
    <property type="term" value="C:autophagosome"/>
    <property type="evidence" value="ECO:0007669"/>
    <property type="project" value="TreeGrafter"/>
</dbReference>
<dbReference type="GO" id="GO:0005770">
    <property type="term" value="C:late endosome"/>
    <property type="evidence" value="ECO:0007669"/>
    <property type="project" value="TreeGrafter"/>
</dbReference>
<name>A0A6A5AUU3_APHAT</name>
<evidence type="ECO:0000313" key="4">
    <source>
        <dbReference type="Proteomes" id="UP000469452"/>
    </source>
</evidence>
<protein>
    <recommendedName>
        <fullName evidence="2">GOLD domain-containing protein</fullName>
    </recommendedName>
</protein>
<dbReference type="GO" id="GO:1901098">
    <property type="term" value="P:positive regulation of autophagosome maturation"/>
    <property type="evidence" value="ECO:0007669"/>
    <property type="project" value="TreeGrafter"/>
</dbReference>
<dbReference type="SUPFAM" id="SSF101576">
    <property type="entry name" value="Supernatant protein factor (SPF), C-terminal domain"/>
    <property type="match status" value="1"/>
</dbReference>
<evidence type="ECO:0000313" key="3">
    <source>
        <dbReference type="EMBL" id="KAF0772173.1"/>
    </source>
</evidence>
<evidence type="ECO:0000256" key="1">
    <source>
        <dbReference type="SAM" id="Coils"/>
    </source>
</evidence>
<dbReference type="InterPro" id="IPR036598">
    <property type="entry name" value="GOLD_dom_sf"/>
</dbReference>
<proteinExistence type="predicted"/>
<dbReference type="GO" id="GO:0005764">
    <property type="term" value="C:lysosome"/>
    <property type="evidence" value="ECO:0007669"/>
    <property type="project" value="TreeGrafter"/>
</dbReference>
<dbReference type="AlphaFoldDB" id="A0A6A5AUU3"/>